<evidence type="ECO:0000256" key="1">
    <source>
        <dbReference type="SAM" id="SignalP"/>
    </source>
</evidence>
<dbReference type="AlphaFoldDB" id="A0A3N1P2V9"/>
<protein>
    <submittedName>
        <fullName evidence="2">Uncharacterized protein</fullName>
    </submittedName>
</protein>
<dbReference type="EMBL" id="RJUL01000012">
    <property type="protein sequence ID" value="ROQ19206.1"/>
    <property type="molecule type" value="Genomic_DNA"/>
</dbReference>
<accession>A0A3N1P2V9</accession>
<reference evidence="2 3" key="1">
    <citation type="submission" date="2018-11" db="EMBL/GenBank/DDBJ databases">
        <title>Genomic Encyclopedia of Type Strains, Phase IV (KMG-IV): sequencing the most valuable type-strain genomes for metagenomic binning, comparative biology and taxonomic classification.</title>
        <authorList>
            <person name="Goeker M."/>
        </authorList>
    </citation>
    <scope>NUCLEOTIDE SEQUENCE [LARGE SCALE GENOMIC DNA]</scope>
    <source>
        <strain evidence="2 3">DSM 21945</strain>
    </source>
</reference>
<dbReference type="RefSeq" id="WP_123422609.1">
    <property type="nucleotide sequence ID" value="NZ_RJUL01000012.1"/>
</dbReference>
<gene>
    <name evidence="2" type="ORF">EDC28_112129</name>
</gene>
<dbReference type="Proteomes" id="UP000268033">
    <property type="component" value="Unassembled WGS sequence"/>
</dbReference>
<comment type="caution">
    <text evidence="2">The sequence shown here is derived from an EMBL/GenBank/DDBJ whole genome shotgun (WGS) entry which is preliminary data.</text>
</comment>
<name>A0A3N1P2V9_9GAMM</name>
<evidence type="ECO:0000313" key="3">
    <source>
        <dbReference type="Proteomes" id="UP000268033"/>
    </source>
</evidence>
<organism evidence="2 3">
    <name type="scientific">Gallaecimonas pentaromativorans</name>
    <dbReference type="NCBI Taxonomy" id="584787"/>
    <lineage>
        <taxon>Bacteria</taxon>
        <taxon>Pseudomonadati</taxon>
        <taxon>Pseudomonadota</taxon>
        <taxon>Gammaproteobacteria</taxon>
        <taxon>Enterobacterales</taxon>
        <taxon>Gallaecimonadaceae</taxon>
        <taxon>Gallaecimonas</taxon>
    </lineage>
</organism>
<proteinExistence type="predicted"/>
<feature type="chain" id="PRO_5018189260" evidence="1">
    <location>
        <begin position="22"/>
        <end position="120"/>
    </location>
</feature>
<dbReference type="STRING" id="584787.GCA_001247655_00808"/>
<sequence length="120" mass="13209">MRHVILALSLFAAALPSIVHADSGCDSKRLYLEGRKGHDFPVTCQKAGKDGRSAYLKGLQNRQKHFIGSSSVAVSNLAISLNSHFRAKDNDRIPAFVRSTQRDVKGGEYQRLEQLKASAK</sequence>
<keyword evidence="3" id="KW-1185">Reference proteome</keyword>
<evidence type="ECO:0000313" key="2">
    <source>
        <dbReference type="EMBL" id="ROQ19206.1"/>
    </source>
</evidence>
<keyword evidence="1" id="KW-0732">Signal</keyword>
<feature type="signal peptide" evidence="1">
    <location>
        <begin position="1"/>
        <end position="21"/>
    </location>
</feature>